<dbReference type="Bgee" id="ENSMFAG00000033296">
    <property type="expression patterns" value="Expressed in bone marrow and 6 other cell types or tissues"/>
</dbReference>
<reference evidence="19" key="3">
    <citation type="submission" date="2025-09" db="UniProtKB">
        <authorList>
            <consortium name="Ensembl"/>
        </authorList>
    </citation>
    <scope>IDENTIFICATION</scope>
</reference>
<dbReference type="CDD" id="cd08321">
    <property type="entry name" value="Pyrin_ASC-like"/>
    <property type="match status" value="1"/>
</dbReference>
<evidence type="ECO:0000259" key="18">
    <source>
        <dbReference type="PROSITE" id="PS50824"/>
    </source>
</evidence>
<evidence type="ECO:0000256" key="4">
    <source>
        <dbReference type="ARBA" id="ARBA00022490"/>
    </source>
</evidence>
<dbReference type="GO" id="GO:0050870">
    <property type="term" value="P:positive regulation of T cell activation"/>
    <property type="evidence" value="ECO:0007669"/>
    <property type="project" value="UniProtKB-ARBA"/>
</dbReference>
<keyword evidence="10" id="KW-0391">Immunity</keyword>
<keyword evidence="8" id="KW-0053">Apoptosis</keyword>
<evidence type="ECO:0000256" key="2">
    <source>
        <dbReference type="ARBA" id="ARBA00004173"/>
    </source>
</evidence>
<keyword evidence="4" id="KW-0963">Cytoplasm</keyword>
<keyword evidence="12" id="KW-0395">Inflammatory response</keyword>
<dbReference type="GO" id="GO:0051260">
    <property type="term" value="P:protein homooligomerization"/>
    <property type="evidence" value="ECO:0007669"/>
    <property type="project" value="UniProtKB-ARBA"/>
</dbReference>
<dbReference type="Pfam" id="PF02758">
    <property type="entry name" value="PYRIN"/>
    <property type="match status" value="1"/>
</dbReference>
<dbReference type="Ensembl" id="ENSMFAT00000092393.1">
    <property type="protein sequence ID" value="ENSMFAP00000054527.1"/>
    <property type="gene ID" value="ENSMFAG00000033296.2"/>
</dbReference>
<dbReference type="GO" id="GO:0005576">
    <property type="term" value="C:extracellular region"/>
    <property type="evidence" value="ECO:0007669"/>
    <property type="project" value="UniProtKB-ARBA"/>
</dbReference>
<dbReference type="InterPro" id="IPR011029">
    <property type="entry name" value="DEATH-like_dom_sf"/>
</dbReference>
<dbReference type="FunFam" id="1.10.533.10:FF:000013">
    <property type="entry name" value="Apoptosis-associated speck-like protein containing a CARD"/>
    <property type="match status" value="1"/>
</dbReference>
<dbReference type="InterPro" id="IPR033516">
    <property type="entry name" value="CARD8/ASC/NALP1_CARD"/>
</dbReference>
<name>A0A7N9CW07_MACFA</name>
<evidence type="ECO:0000256" key="16">
    <source>
        <dbReference type="SAM" id="MobiDB-lite"/>
    </source>
</evidence>
<dbReference type="GO" id="GO:0140738">
    <property type="term" value="C:NLRP6 inflammasome complex"/>
    <property type="evidence" value="ECO:0007669"/>
    <property type="project" value="UniProtKB-ARBA"/>
</dbReference>
<dbReference type="GO" id="GO:0010803">
    <property type="term" value="P:regulation of tumor necrosis factor-mediated signaling pathway"/>
    <property type="evidence" value="ECO:0007669"/>
    <property type="project" value="UniProtKB-ARBA"/>
</dbReference>
<dbReference type="SUPFAM" id="SSF47986">
    <property type="entry name" value="DEATH domain"/>
    <property type="match status" value="2"/>
</dbReference>
<sequence length="296" mass="32023">MGRARDAILDALENLTAEELKKFKLKLLSVPLREGYGRIPRGALLSMDALDLTDKLVSFYLEAYGAELTANVLRDMGLQETAGQLQAATHQGSGAAPAGIQAPPRSAAKPGEASTPSPAPLHSRTACICAPATRAGQGRAQLGNPAHPTHQPTPCRGRETILPSSHCMWGPLGPPRKAPAPRLAEEFLKNSSSAGTGPTPWLLAHVLLPPPGLHFVDQHRAALIARVTDVEGLLDALYGTVLKDQQYQEVQAESTNPSKMRKLFSFMPAWNWTCKDLFLQALRETQSYLVEDLERS</sequence>
<dbReference type="GO" id="GO:0008385">
    <property type="term" value="C:IkappaB kinase complex"/>
    <property type="evidence" value="ECO:0007669"/>
    <property type="project" value="UniProtKB-ARBA"/>
</dbReference>
<dbReference type="Gene3D" id="1.10.533.10">
    <property type="entry name" value="Death Domain, Fas"/>
    <property type="match status" value="2"/>
</dbReference>
<dbReference type="Pfam" id="PF00619">
    <property type="entry name" value="CARD"/>
    <property type="match status" value="1"/>
</dbReference>
<protein>
    <recommendedName>
        <fullName evidence="14">Apoptosis-associated speck-like protein containing a CARD</fullName>
    </recommendedName>
    <alternativeName>
        <fullName evidence="15">PYD and CARD domain-containing protein</fullName>
    </alternativeName>
</protein>
<keyword evidence="5" id="KW-1017">Isopeptide bond</keyword>
<dbReference type="GO" id="GO:0042981">
    <property type="term" value="P:regulation of apoptotic process"/>
    <property type="evidence" value="ECO:0007669"/>
    <property type="project" value="InterPro"/>
</dbReference>
<proteinExistence type="predicted"/>
<dbReference type="GO" id="GO:0005739">
    <property type="term" value="C:mitochondrion"/>
    <property type="evidence" value="ECO:0007669"/>
    <property type="project" value="UniProtKB-SubCell"/>
</dbReference>
<evidence type="ECO:0000256" key="8">
    <source>
        <dbReference type="ARBA" id="ARBA00022703"/>
    </source>
</evidence>
<accession>A0A7N9CW07</accession>
<evidence type="ECO:0000256" key="6">
    <source>
        <dbReference type="ARBA" id="ARBA00022553"/>
    </source>
</evidence>
<keyword evidence="11" id="KW-0496">Mitochondrion</keyword>
<feature type="region of interest" description="Disordered" evidence="16">
    <location>
        <begin position="84"/>
        <end position="122"/>
    </location>
</feature>
<dbReference type="FunFam" id="1.10.533.10:FF:000053">
    <property type="entry name" value="Apoptosis-associated speck-like protein containing a CARD"/>
    <property type="match status" value="1"/>
</dbReference>
<reference evidence="19 20" key="1">
    <citation type="submission" date="2013-03" db="EMBL/GenBank/DDBJ databases">
        <authorList>
            <person name="Warren W."/>
            <person name="Wilson R.K."/>
        </authorList>
    </citation>
    <scope>NUCLEOTIDE SEQUENCE</scope>
</reference>
<reference evidence="19" key="2">
    <citation type="submission" date="2025-08" db="UniProtKB">
        <authorList>
            <consortium name="Ensembl"/>
        </authorList>
    </citation>
    <scope>IDENTIFICATION</scope>
</reference>
<dbReference type="GO" id="GO:0045087">
    <property type="term" value="P:innate immune response"/>
    <property type="evidence" value="ECO:0007669"/>
    <property type="project" value="UniProtKB-KW"/>
</dbReference>
<evidence type="ECO:0000256" key="13">
    <source>
        <dbReference type="ARBA" id="ARBA00023233"/>
    </source>
</evidence>
<dbReference type="GO" id="GO:0006915">
    <property type="term" value="P:apoptotic process"/>
    <property type="evidence" value="ECO:0007669"/>
    <property type="project" value="UniProtKB-KW"/>
</dbReference>
<dbReference type="GO" id="GO:0043124">
    <property type="term" value="P:negative regulation of canonical NF-kappaB signal transduction"/>
    <property type="evidence" value="ECO:0007669"/>
    <property type="project" value="UniProtKB-ARBA"/>
</dbReference>
<dbReference type="PROSITE" id="PS50824">
    <property type="entry name" value="DAPIN"/>
    <property type="match status" value="1"/>
</dbReference>
<keyword evidence="6" id="KW-0597">Phosphoprotein</keyword>
<dbReference type="GO" id="GO:0032731">
    <property type="term" value="P:positive regulation of interleukin-1 beta production"/>
    <property type="evidence" value="ECO:0007669"/>
    <property type="project" value="UniProtKB-ARBA"/>
</dbReference>
<keyword evidence="13" id="KW-1271">Inflammasome</keyword>
<organism evidence="19 20">
    <name type="scientific">Macaca fascicularis</name>
    <name type="common">Crab-eating macaque</name>
    <name type="synonym">Cynomolgus monkey</name>
    <dbReference type="NCBI Taxonomy" id="9541"/>
    <lineage>
        <taxon>Eukaryota</taxon>
        <taxon>Metazoa</taxon>
        <taxon>Chordata</taxon>
        <taxon>Craniata</taxon>
        <taxon>Vertebrata</taxon>
        <taxon>Euteleostomi</taxon>
        <taxon>Mammalia</taxon>
        <taxon>Eutheria</taxon>
        <taxon>Euarchontoglires</taxon>
        <taxon>Primates</taxon>
        <taxon>Haplorrhini</taxon>
        <taxon>Catarrhini</taxon>
        <taxon>Cercopithecidae</taxon>
        <taxon>Cercopithecinae</taxon>
        <taxon>Macaca</taxon>
    </lineage>
</organism>
<dbReference type="GO" id="GO:0072558">
    <property type="term" value="C:NLRP1 inflammasome complex"/>
    <property type="evidence" value="ECO:0007669"/>
    <property type="project" value="UniProtKB-ARBA"/>
</dbReference>
<dbReference type="GO" id="GO:0001773">
    <property type="term" value="P:myeloid dendritic cell activation"/>
    <property type="evidence" value="ECO:0007669"/>
    <property type="project" value="UniProtKB-ARBA"/>
</dbReference>
<evidence type="ECO:0000256" key="11">
    <source>
        <dbReference type="ARBA" id="ARBA00023128"/>
    </source>
</evidence>
<gene>
    <name evidence="19" type="primary">PYCARD</name>
</gene>
<dbReference type="PANTHER" id="PTHR46985:SF2">
    <property type="entry name" value="APOPTOSIS-ASSOCIATED SPECK-LIKE PROTEIN CONTAINING A CARD"/>
    <property type="match status" value="1"/>
</dbReference>
<evidence type="ECO:0000256" key="1">
    <source>
        <dbReference type="ARBA" id="ARBA00004110"/>
    </source>
</evidence>
<dbReference type="GO" id="GO:0042742">
    <property type="term" value="P:defense response to bacterium"/>
    <property type="evidence" value="ECO:0007669"/>
    <property type="project" value="UniProtKB-ARBA"/>
</dbReference>
<dbReference type="InterPro" id="IPR051249">
    <property type="entry name" value="NLRP_Inflammasome"/>
</dbReference>
<evidence type="ECO:0000256" key="3">
    <source>
        <dbReference type="ARBA" id="ARBA00004240"/>
    </source>
</evidence>
<dbReference type="GO" id="GO:0046983">
    <property type="term" value="F:protein dimerization activity"/>
    <property type="evidence" value="ECO:0007669"/>
    <property type="project" value="UniProtKB-ARBA"/>
</dbReference>
<dbReference type="GO" id="GO:0005783">
    <property type="term" value="C:endoplasmic reticulum"/>
    <property type="evidence" value="ECO:0007669"/>
    <property type="project" value="UniProtKB-SubCell"/>
</dbReference>
<evidence type="ECO:0000256" key="14">
    <source>
        <dbReference type="ARBA" id="ARBA00071453"/>
    </source>
</evidence>
<dbReference type="GeneTree" id="ENSGT00940000161873"/>
<dbReference type="SMART" id="SM01289">
    <property type="entry name" value="PYRIN"/>
    <property type="match status" value="1"/>
</dbReference>
<evidence type="ECO:0000256" key="10">
    <source>
        <dbReference type="ARBA" id="ARBA00022859"/>
    </source>
</evidence>
<feature type="domain" description="Pyrin" evidence="18">
    <location>
        <begin position="1"/>
        <end position="91"/>
    </location>
</feature>
<dbReference type="PROSITE" id="PS50209">
    <property type="entry name" value="CARD"/>
    <property type="match status" value="1"/>
</dbReference>
<dbReference type="GO" id="GO:0032722">
    <property type="term" value="P:positive regulation of chemokine production"/>
    <property type="evidence" value="ECO:0007669"/>
    <property type="project" value="UniProtKB-ARBA"/>
</dbReference>
<evidence type="ECO:0000313" key="20">
    <source>
        <dbReference type="Proteomes" id="UP000233100"/>
    </source>
</evidence>
<keyword evidence="20" id="KW-1185">Reference proteome</keyword>
<dbReference type="GO" id="GO:0070374">
    <property type="term" value="P:positive regulation of ERK1 and ERK2 cascade"/>
    <property type="evidence" value="ECO:0007669"/>
    <property type="project" value="UniProtKB-ARBA"/>
</dbReference>
<dbReference type="GO" id="GO:0140632">
    <property type="term" value="P:canonical inflammasome complex assembly"/>
    <property type="evidence" value="ECO:0007669"/>
    <property type="project" value="UniProtKB-ARBA"/>
</dbReference>
<dbReference type="GO" id="GO:0005634">
    <property type="term" value="C:nucleus"/>
    <property type="evidence" value="ECO:0007669"/>
    <property type="project" value="UniProtKB-ARBA"/>
</dbReference>
<dbReference type="InterPro" id="IPR001315">
    <property type="entry name" value="CARD"/>
</dbReference>
<dbReference type="GO" id="GO:0042802">
    <property type="term" value="F:identical protein binding"/>
    <property type="evidence" value="ECO:0007669"/>
    <property type="project" value="UniProtKB-ARBA"/>
</dbReference>
<evidence type="ECO:0000256" key="5">
    <source>
        <dbReference type="ARBA" id="ARBA00022499"/>
    </source>
</evidence>
<evidence type="ECO:0000256" key="7">
    <source>
        <dbReference type="ARBA" id="ARBA00022588"/>
    </source>
</evidence>
<dbReference type="GO" id="GO:0032755">
    <property type="term" value="P:positive regulation of interleukin-6 production"/>
    <property type="evidence" value="ECO:0007669"/>
    <property type="project" value="UniProtKB-ARBA"/>
</dbReference>
<dbReference type="Proteomes" id="UP000233100">
    <property type="component" value="Chromosome 20"/>
</dbReference>
<evidence type="ECO:0000313" key="19">
    <source>
        <dbReference type="Ensembl" id="ENSMFAP00000054527.1"/>
    </source>
</evidence>
<evidence type="ECO:0000256" key="9">
    <source>
        <dbReference type="ARBA" id="ARBA00022824"/>
    </source>
</evidence>
<dbReference type="CDD" id="cd08330">
    <property type="entry name" value="CARD_ASC_NALP1"/>
    <property type="match status" value="1"/>
</dbReference>
<dbReference type="PANTHER" id="PTHR46985">
    <property type="entry name" value="NACHT, LRR AND PYD DOMAINS-CONTAINING PROTEIN 1"/>
    <property type="match status" value="1"/>
</dbReference>
<dbReference type="AlphaFoldDB" id="A0A7N9CW07"/>
<feature type="domain" description="CARD" evidence="17">
    <location>
        <begin position="208"/>
        <end position="296"/>
    </location>
</feature>
<dbReference type="InterPro" id="IPR004020">
    <property type="entry name" value="DAPIN"/>
</dbReference>
<evidence type="ECO:0000259" key="17">
    <source>
        <dbReference type="PROSITE" id="PS50209"/>
    </source>
</evidence>
<evidence type="ECO:0000256" key="15">
    <source>
        <dbReference type="ARBA" id="ARBA00077095"/>
    </source>
</evidence>
<keyword evidence="9" id="KW-0256">Endoplasmic reticulum</keyword>
<evidence type="ECO:0000256" key="12">
    <source>
        <dbReference type="ARBA" id="ARBA00023198"/>
    </source>
</evidence>
<comment type="subcellular location">
    <subcellularLocation>
        <location evidence="3">Endoplasmic reticulum</location>
    </subcellularLocation>
    <subcellularLocation>
        <location evidence="1">Inflammasome</location>
    </subcellularLocation>
    <subcellularLocation>
        <location evidence="2">Mitochondrion</location>
    </subcellularLocation>
</comment>
<keyword evidence="7" id="KW-0399">Innate immunity</keyword>